<dbReference type="Gene3D" id="3.30.2390.20">
    <property type="entry name" value="Type VII secretion system EccB, repeat 1 domain"/>
    <property type="match status" value="1"/>
</dbReference>
<organism evidence="11 12">
    <name type="scientific">Streptomyces halobius</name>
    <dbReference type="NCBI Taxonomy" id="2879846"/>
    <lineage>
        <taxon>Bacteria</taxon>
        <taxon>Bacillati</taxon>
        <taxon>Actinomycetota</taxon>
        <taxon>Actinomycetes</taxon>
        <taxon>Kitasatosporales</taxon>
        <taxon>Streptomycetaceae</taxon>
        <taxon>Streptomyces</taxon>
    </lineage>
</organism>
<evidence type="ECO:0000256" key="9">
    <source>
        <dbReference type="ARBA" id="ARBA00023136"/>
    </source>
</evidence>
<gene>
    <name evidence="11" type="ORF">K9S39_13890</name>
</gene>
<evidence type="ECO:0000313" key="11">
    <source>
        <dbReference type="EMBL" id="UQA92774.1"/>
    </source>
</evidence>
<evidence type="ECO:0000256" key="7">
    <source>
        <dbReference type="ARBA" id="ARBA00022840"/>
    </source>
</evidence>
<comment type="similarity">
    <text evidence="2">Belongs to the EccB family.</text>
</comment>
<evidence type="ECO:0000256" key="2">
    <source>
        <dbReference type="ARBA" id="ARBA00008149"/>
    </source>
</evidence>
<dbReference type="InterPro" id="IPR042485">
    <property type="entry name" value="T7SS_EccB_R3"/>
</dbReference>
<feature type="region of interest" description="Disordered" evidence="10">
    <location>
        <begin position="335"/>
        <end position="361"/>
    </location>
</feature>
<evidence type="ECO:0000256" key="10">
    <source>
        <dbReference type="SAM" id="MobiDB-lite"/>
    </source>
</evidence>
<evidence type="ECO:0000256" key="1">
    <source>
        <dbReference type="ARBA" id="ARBA00004162"/>
    </source>
</evidence>
<keyword evidence="3" id="KW-1003">Cell membrane</keyword>
<keyword evidence="4" id="KW-0812">Transmembrane</keyword>
<dbReference type="InterPro" id="IPR007795">
    <property type="entry name" value="T7SS_EccB"/>
</dbReference>
<keyword evidence="9" id="KW-0472">Membrane</keyword>
<dbReference type="Gene3D" id="2.40.50.910">
    <property type="entry name" value="Type VII secretion system EccB, repeat 3 domain"/>
    <property type="match status" value="1"/>
</dbReference>
<protein>
    <submittedName>
        <fullName evidence="11">Type VII secretion protein EccB</fullName>
    </submittedName>
</protein>
<evidence type="ECO:0000256" key="6">
    <source>
        <dbReference type="ARBA" id="ARBA00022801"/>
    </source>
</evidence>
<evidence type="ECO:0000256" key="5">
    <source>
        <dbReference type="ARBA" id="ARBA00022741"/>
    </source>
</evidence>
<evidence type="ECO:0000256" key="3">
    <source>
        <dbReference type="ARBA" id="ARBA00022475"/>
    </source>
</evidence>
<proteinExistence type="inferred from homology"/>
<dbReference type="EMBL" id="CP086322">
    <property type="protein sequence ID" value="UQA92774.1"/>
    <property type="molecule type" value="Genomic_DNA"/>
</dbReference>
<comment type="subcellular location">
    <subcellularLocation>
        <location evidence="1">Cell membrane</location>
        <topology evidence="1">Single-pass membrane protein</topology>
    </subcellularLocation>
</comment>
<accession>A0ABY4M7H2</accession>
<evidence type="ECO:0000256" key="4">
    <source>
        <dbReference type="ARBA" id="ARBA00022692"/>
    </source>
</evidence>
<evidence type="ECO:0000313" key="12">
    <source>
        <dbReference type="Proteomes" id="UP000830115"/>
    </source>
</evidence>
<keyword evidence="5" id="KW-0547">Nucleotide-binding</keyword>
<dbReference type="Pfam" id="PF05108">
    <property type="entry name" value="T7SS_ESX1_EccB"/>
    <property type="match status" value="1"/>
</dbReference>
<dbReference type="InterPro" id="IPR044857">
    <property type="entry name" value="T7SS_EccB_R1"/>
</dbReference>
<keyword evidence="7" id="KW-0067">ATP-binding</keyword>
<sequence length="543" mass="58707">MASRRDELNAYSFARKRTNAAFLKPLPNGSIESAPRPLKAVMPSIIIALLILVGFGACGILKPVAPQGWDEPYKHVIVGADSTTRYVVLPSKDANGKKQKLLHPVLNLASAKLLLDPKYTVVNVKESELDGKLTHGPAVGIPYAPDRLPSAEEADKPKIWAVCNRPGSGTNSKPQQAVFVLGGKEKKLVEGSGKLAVRQALYVRDPDGQYWLVDQNGVAFQFSEKPVGTIRPKGIQDNRELRQLIFGAAEAQDVTQDWMNTVIKSPVPLSMPTFGAATGQQRNDNGVPAEYNKVGMVVENSASGEKYVVTPEGVQQVTNFVAKLLLKGQNATDLGHTDDDLEAKPLPSTDIDPQLDDQGKPRKYLDKVGATDFDMPWPQEVVTAANNFRQGSQTGGLTSPTDSGVSCSVYTGSNLKYPGAKFLGYPNGVPKMQTWIGKDYPAKIASGSTSYVTPGSGLLYQEVKGSEKDGRLYLVTDTGLRYNVPVGNDSKDKAGNDKQERDQARLHLGYKGGHPPLIPATWSELLSKGPSLNVYDAKKPQSQ</sequence>
<dbReference type="PANTHER" id="PTHR40765">
    <property type="entry name" value="ESX-2 SECRETION SYSTEM ATPASE ECCB2"/>
    <property type="match status" value="1"/>
</dbReference>
<dbReference type="Proteomes" id="UP000830115">
    <property type="component" value="Chromosome"/>
</dbReference>
<dbReference type="PANTHER" id="PTHR40765:SF2">
    <property type="entry name" value="ESX-2 SECRETION SYSTEM ATPASE ECCB2"/>
    <property type="match status" value="1"/>
</dbReference>
<dbReference type="RefSeq" id="WP_248863637.1">
    <property type="nucleotide sequence ID" value="NZ_CP086322.1"/>
</dbReference>
<keyword evidence="6" id="KW-0378">Hydrolase</keyword>
<keyword evidence="8" id="KW-1133">Transmembrane helix</keyword>
<keyword evidence="12" id="KW-1185">Reference proteome</keyword>
<reference evidence="11" key="1">
    <citation type="submission" date="2021-10" db="EMBL/GenBank/DDBJ databases">
        <title>Streptomyces nigrumlapis sp.nov.,an antimicrobial producing actinobacterium isolated from Black Gobi rocks.</title>
        <authorList>
            <person name="Wen Y."/>
            <person name="Zhang W."/>
            <person name="Liu X.G."/>
        </authorList>
    </citation>
    <scope>NUCLEOTIDE SEQUENCE</scope>
    <source>
        <strain evidence="11">ST13-2-2</strain>
    </source>
</reference>
<name>A0ABY4M7H2_9ACTN</name>
<evidence type="ECO:0000256" key="8">
    <source>
        <dbReference type="ARBA" id="ARBA00022989"/>
    </source>
</evidence>